<dbReference type="RefSeq" id="WP_066056426.1">
    <property type="nucleotide sequence ID" value="NZ_JBHUNF010000002.1"/>
</dbReference>
<feature type="transmembrane region" description="Helical" evidence="2">
    <location>
        <begin position="26"/>
        <end position="50"/>
    </location>
</feature>
<feature type="compositionally biased region" description="Low complexity" evidence="1">
    <location>
        <begin position="1"/>
        <end position="17"/>
    </location>
</feature>
<dbReference type="Proteomes" id="UP001597453">
    <property type="component" value="Unassembled WGS sequence"/>
</dbReference>
<reference evidence="4" key="1">
    <citation type="journal article" date="2019" name="Int. J. Syst. Evol. Microbiol.">
        <title>The Global Catalogue of Microorganisms (GCM) 10K type strain sequencing project: providing services to taxonomists for standard genome sequencing and annotation.</title>
        <authorList>
            <consortium name="The Broad Institute Genomics Platform"/>
            <consortium name="The Broad Institute Genome Sequencing Center for Infectious Disease"/>
            <person name="Wu L."/>
            <person name="Ma J."/>
        </authorList>
    </citation>
    <scope>NUCLEOTIDE SEQUENCE [LARGE SCALE GENOMIC DNA]</scope>
    <source>
        <strain evidence="4">TISTR 1511</strain>
    </source>
</reference>
<feature type="transmembrane region" description="Helical" evidence="2">
    <location>
        <begin position="62"/>
        <end position="87"/>
    </location>
</feature>
<keyword evidence="4" id="KW-1185">Reference proteome</keyword>
<keyword evidence="2" id="KW-1133">Transmembrane helix</keyword>
<protein>
    <recommendedName>
        <fullName evidence="5">DUF4190 domain-containing protein</fullName>
    </recommendedName>
</protein>
<sequence length="99" mass="10936">MNMPQGYHPYQYQPQQQPDEDSVGSWIGTFLLMMIPLVNIIIIIVMACGGMGTRAKQNFARAYLIIMVIVLLIGVTVVIIGSAAGWLSTDVLHSYSSNY</sequence>
<evidence type="ECO:0000313" key="4">
    <source>
        <dbReference type="Proteomes" id="UP001597453"/>
    </source>
</evidence>
<keyword evidence="2" id="KW-0472">Membrane</keyword>
<evidence type="ECO:0000256" key="1">
    <source>
        <dbReference type="SAM" id="MobiDB-lite"/>
    </source>
</evidence>
<evidence type="ECO:0000256" key="2">
    <source>
        <dbReference type="SAM" id="Phobius"/>
    </source>
</evidence>
<accession>A0ABW5RHK8</accession>
<evidence type="ECO:0008006" key="5">
    <source>
        <dbReference type="Google" id="ProtNLM"/>
    </source>
</evidence>
<evidence type="ECO:0000313" key="3">
    <source>
        <dbReference type="EMBL" id="MFD2674533.1"/>
    </source>
</evidence>
<feature type="region of interest" description="Disordered" evidence="1">
    <location>
        <begin position="1"/>
        <end position="21"/>
    </location>
</feature>
<name>A0ABW5RHK8_9MICO</name>
<dbReference type="EMBL" id="JBHUNF010000002">
    <property type="protein sequence ID" value="MFD2674533.1"/>
    <property type="molecule type" value="Genomic_DNA"/>
</dbReference>
<organism evidence="3 4">
    <name type="scientific">Gulosibacter bifidus</name>
    <dbReference type="NCBI Taxonomy" id="272239"/>
    <lineage>
        <taxon>Bacteria</taxon>
        <taxon>Bacillati</taxon>
        <taxon>Actinomycetota</taxon>
        <taxon>Actinomycetes</taxon>
        <taxon>Micrococcales</taxon>
        <taxon>Microbacteriaceae</taxon>
        <taxon>Gulosibacter</taxon>
    </lineage>
</organism>
<proteinExistence type="predicted"/>
<keyword evidence="2" id="KW-0812">Transmembrane</keyword>
<gene>
    <name evidence="3" type="ORF">ACFSUQ_04370</name>
</gene>
<comment type="caution">
    <text evidence="3">The sequence shown here is derived from an EMBL/GenBank/DDBJ whole genome shotgun (WGS) entry which is preliminary data.</text>
</comment>